<dbReference type="InterPro" id="IPR051149">
    <property type="entry name" value="Spindly/BICDR_Dynein_Adapter"/>
</dbReference>
<evidence type="ECO:0000313" key="6">
    <source>
        <dbReference type="Proteomes" id="UP000287033"/>
    </source>
</evidence>
<accession>A0A401U274</accession>
<evidence type="ECO:0000256" key="1">
    <source>
        <dbReference type="ARBA" id="ARBA00023054"/>
    </source>
</evidence>
<dbReference type="PANTHER" id="PTHR32123:SF11">
    <property type="entry name" value="BICD FAMILY-LIKE CARGO ADAPTER 2-RELATED"/>
    <property type="match status" value="1"/>
</dbReference>
<dbReference type="GO" id="GO:0047496">
    <property type="term" value="P:vesicle transport along microtubule"/>
    <property type="evidence" value="ECO:0007669"/>
    <property type="project" value="TreeGrafter"/>
</dbReference>
<proteinExistence type="predicted"/>
<comment type="caution">
    <text evidence="5">The sequence shown here is derived from an EMBL/GenBank/DDBJ whole genome shotgun (WGS) entry which is preliminary data.</text>
</comment>
<sequence>ALEQEKHEQRRKFEARESEWQACLVELEAELAQRSGQWQRERQQEQRSRDETVLHLVTQNQRLLDELSEVPVAGGGRGRLG</sequence>
<dbReference type="Proteomes" id="UP000287033">
    <property type="component" value="Unassembled WGS sequence"/>
</dbReference>
<dbReference type="EMBL" id="BEZZ01255913">
    <property type="protein sequence ID" value="GCC48998.1"/>
    <property type="molecule type" value="Genomic_DNA"/>
</dbReference>
<dbReference type="GO" id="GO:0055107">
    <property type="term" value="P:Golgi to secretory granule transport"/>
    <property type="evidence" value="ECO:0007669"/>
    <property type="project" value="TreeGrafter"/>
</dbReference>
<name>A0A401U274_CHIPU</name>
<dbReference type="PANTHER" id="PTHR32123">
    <property type="entry name" value="BICD FAMILY-LIKE CARGO ADAPTER"/>
    <property type="match status" value="1"/>
</dbReference>
<dbReference type="AlphaFoldDB" id="A0A401U274"/>
<evidence type="ECO:0000313" key="5">
    <source>
        <dbReference type="EMBL" id="GCC48998.1"/>
    </source>
</evidence>
<reference evidence="5 6" key="1">
    <citation type="journal article" date="2018" name="Nat. Ecol. Evol.">
        <title>Shark genomes provide insights into elasmobranch evolution and the origin of vertebrates.</title>
        <authorList>
            <person name="Hara Y"/>
            <person name="Yamaguchi K"/>
            <person name="Onimaru K"/>
            <person name="Kadota M"/>
            <person name="Koyanagi M"/>
            <person name="Keeley SD"/>
            <person name="Tatsumi K"/>
            <person name="Tanaka K"/>
            <person name="Motone F"/>
            <person name="Kageyama Y"/>
            <person name="Nozu R"/>
            <person name="Adachi N"/>
            <person name="Nishimura O"/>
            <person name="Nakagawa R"/>
            <person name="Tanegashima C"/>
            <person name="Kiyatake I"/>
            <person name="Matsumoto R"/>
            <person name="Murakumo K"/>
            <person name="Nishida K"/>
            <person name="Terakita A"/>
            <person name="Kuratani S"/>
            <person name="Sato K"/>
            <person name="Hyodo S Kuraku.S."/>
        </authorList>
    </citation>
    <scope>NUCLEOTIDE SEQUENCE [LARGE SCALE GENOMIC DNA]</scope>
</reference>
<keyword evidence="6" id="KW-1185">Reference proteome</keyword>
<feature type="non-terminal residue" evidence="5">
    <location>
        <position position="1"/>
    </location>
</feature>
<organism evidence="5 6">
    <name type="scientific">Chiloscyllium punctatum</name>
    <name type="common">Brownbanded bambooshark</name>
    <name type="synonym">Hemiscyllium punctatum</name>
    <dbReference type="NCBI Taxonomy" id="137246"/>
    <lineage>
        <taxon>Eukaryota</taxon>
        <taxon>Metazoa</taxon>
        <taxon>Chordata</taxon>
        <taxon>Craniata</taxon>
        <taxon>Vertebrata</taxon>
        <taxon>Chondrichthyes</taxon>
        <taxon>Elasmobranchii</taxon>
        <taxon>Galeomorphii</taxon>
        <taxon>Galeoidea</taxon>
        <taxon>Orectolobiformes</taxon>
        <taxon>Hemiscylliidae</taxon>
        <taxon>Chiloscyllium</taxon>
    </lineage>
</organism>
<evidence type="ECO:0000256" key="3">
    <source>
        <dbReference type="ARBA" id="ARBA00041790"/>
    </source>
</evidence>
<gene>
    <name evidence="5" type="ORF">chiPu_0033161</name>
</gene>
<evidence type="ECO:0000256" key="4">
    <source>
        <dbReference type="ARBA" id="ARBA00043196"/>
    </source>
</evidence>
<evidence type="ECO:0000256" key="2">
    <source>
        <dbReference type="ARBA" id="ARBA00040983"/>
    </source>
</evidence>
<keyword evidence="1" id="KW-0175">Coiled coil</keyword>
<protein>
    <recommendedName>
        <fullName evidence="2">BICD family-like cargo adapter 2</fullName>
    </recommendedName>
    <alternativeName>
        <fullName evidence="3">Bicaudal D-related protein 2</fullName>
    </alternativeName>
    <alternativeName>
        <fullName evidence="4">Coiled-coil domain-containing protein 64B</fullName>
    </alternativeName>
</protein>